<accession>M7CM26</accession>
<organism evidence="1 2">
    <name type="scientific">Marinobacter santoriniensis NKSG1</name>
    <dbReference type="NCBI Taxonomy" id="1288826"/>
    <lineage>
        <taxon>Bacteria</taxon>
        <taxon>Pseudomonadati</taxon>
        <taxon>Pseudomonadota</taxon>
        <taxon>Gammaproteobacteria</taxon>
        <taxon>Pseudomonadales</taxon>
        <taxon>Marinobacteraceae</taxon>
        <taxon>Marinobacter</taxon>
    </lineage>
</organism>
<proteinExistence type="predicted"/>
<sequence length="123" mass="13791">MQYLNQGSGQDRCEGVKEWILKPARHEPGGRDDFIVLLELRAEFEGGVQVYIAVKPNEIEANTQQVHAGAGSKLGSFLNAVVVIIARQVVPNPSHRGTARWREEVLQAFEKGLKWNRRRLSGD</sequence>
<gene>
    <name evidence="1" type="ORF">MSNKSG1_16736</name>
</gene>
<evidence type="ECO:0000313" key="2">
    <source>
        <dbReference type="Proteomes" id="UP000011960"/>
    </source>
</evidence>
<dbReference type="EMBL" id="APAT01000025">
    <property type="protein sequence ID" value="EMP54244.1"/>
    <property type="molecule type" value="Genomic_DNA"/>
</dbReference>
<evidence type="ECO:0000313" key="1">
    <source>
        <dbReference type="EMBL" id="EMP54244.1"/>
    </source>
</evidence>
<reference evidence="1 2" key="1">
    <citation type="journal article" date="2013" name="Genome Announc.">
        <title>Genome Sequence of Hydrothermal Arsenic-Respiring Bacterium Marinobacter santoriniensis NKSG1T.</title>
        <authorList>
            <person name="Handley K.M."/>
            <person name="Upton M."/>
            <person name="Beatson S.A."/>
            <person name="Hery M."/>
            <person name="Lloyd J.R."/>
        </authorList>
    </citation>
    <scope>NUCLEOTIDE SEQUENCE [LARGE SCALE GENOMIC DNA]</scope>
    <source>
        <strain evidence="1 2">NKSG1</strain>
    </source>
</reference>
<comment type="caution">
    <text evidence="1">The sequence shown here is derived from an EMBL/GenBank/DDBJ whole genome shotgun (WGS) entry which is preliminary data.</text>
</comment>
<dbReference type="Proteomes" id="UP000011960">
    <property type="component" value="Unassembled WGS sequence"/>
</dbReference>
<dbReference type="AlphaFoldDB" id="M7CM26"/>
<keyword evidence="2" id="KW-1185">Reference proteome</keyword>
<protein>
    <submittedName>
        <fullName evidence="1">Uncharacterized protein</fullName>
    </submittedName>
</protein>
<name>M7CM26_9GAMM</name>